<dbReference type="InParanoid" id="T0R7P7"/>
<dbReference type="EMBL" id="JH767271">
    <property type="protein sequence ID" value="EQC25507.1"/>
    <property type="molecule type" value="Genomic_DNA"/>
</dbReference>
<accession>T0R7P7</accession>
<keyword evidence="2" id="KW-1185">Reference proteome</keyword>
<reference evidence="1 2" key="1">
    <citation type="submission" date="2012-04" db="EMBL/GenBank/DDBJ databases">
        <title>The Genome Sequence of Saprolegnia declina VS20.</title>
        <authorList>
            <consortium name="The Broad Institute Genome Sequencing Platform"/>
            <person name="Russ C."/>
            <person name="Nusbaum C."/>
            <person name="Tyler B."/>
            <person name="van West P."/>
            <person name="Dieguez-Uribeondo J."/>
            <person name="de Bruijn I."/>
            <person name="Tripathy S."/>
            <person name="Jiang R."/>
            <person name="Young S.K."/>
            <person name="Zeng Q."/>
            <person name="Gargeya S."/>
            <person name="Fitzgerald M."/>
            <person name="Haas B."/>
            <person name="Abouelleil A."/>
            <person name="Alvarado L."/>
            <person name="Arachchi H.M."/>
            <person name="Berlin A."/>
            <person name="Chapman S.B."/>
            <person name="Goldberg J."/>
            <person name="Griggs A."/>
            <person name="Gujja S."/>
            <person name="Hansen M."/>
            <person name="Howarth C."/>
            <person name="Imamovic A."/>
            <person name="Larimer J."/>
            <person name="McCowen C."/>
            <person name="Montmayeur A."/>
            <person name="Murphy C."/>
            <person name="Neiman D."/>
            <person name="Pearson M."/>
            <person name="Priest M."/>
            <person name="Roberts A."/>
            <person name="Saif S."/>
            <person name="Shea T."/>
            <person name="Sisk P."/>
            <person name="Sykes S."/>
            <person name="Wortman J."/>
            <person name="Nusbaum C."/>
            <person name="Birren B."/>
        </authorList>
    </citation>
    <scope>NUCLEOTIDE SEQUENCE [LARGE SCALE GENOMIC DNA]</scope>
    <source>
        <strain evidence="1 2">VS20</strain>
    </source>
</reference>
<sequence length="368" mass="41571">MTPAPLWHNSVVRLLLLGTLDDGSSLRRLRGQTDVLKAIVDHLRAIWRAQLKTDQRGYVQLGDAIISFHTPRETPIPNVPQRITFPPPLTHIVDSETQPQPFQVNMMPFIIGRAETTLPPECRRYAPLLNRCRYHDEYGQVGYLTIHEGIVEADTSQRRPGLHVEAPSAAKLQRFLGAGEAHHERWTSTSKSTYLFVPHPALVYRTTLVVHPGERIYCPTWQSMVEIVMWETTLRNRTLVHHVRQKISDKMAAINMGRLAFSVFGTEYLVSAAETVADMLLDGVMDKVIHNILEAAIDLVIGELAATVDGALAARENAALRHARAEARGTRLTWKRIRFTMDLLVEQRQFKIERDATNRLAVDDAGFS</sequence>
<dbReference type="Proteomes" id="UP000030762">
    <property type="component" value="Unassembled WGS sequence"/>
</dbReference>
<dbReference type="GeneID" id="19957358"/>
<dbReference type="OrthoDB" id="198323at2759"/>
<dbReference type="AlphaFoldDB" id="T0R7P7"/>
<gene>
    <name evidence="1" type="ORF">SDRG_16631</name>
</gene>
<evidence type="ECO:0000313" key="2">
    <source>
        <dbReference type="Proteomes" id="UP000030762"/>
    </source>
</evidence>
<proteinExistence type="predicted"/>
<dbReference type="RefSeq" id="XP_008621071.1">
    <property type="nucleotide sequence ID" value="XM_008622849.1"/>
</dbReference>
<dbReference type="VEuPathDB" id="FungiDB:SDRG_16631"/>
<dbReference type="STRING" id="1156394.T0R7P7"/>
<evidence type="ECO:0000313" key="1">
    <source>
        <dbReference type="EMBL" id="EQC25507.1"/>
    </source>
</evidence>
<name>T0R7P7_SAPDV</name>
<organism evidence="1 2">
    <name type="scientific">Saprolegnia diclina (strain VS20)</name>
    <dbReference type="NCBI Taxonomy" id="1156394"/>
    <lineage>
        <taxon>Eukaryota</taxon>
        <taxon>Sar</taxon>
        <taxon>Stramenopiles</taxon>
        <taxon>Oomycota</taxon>
        <taxon>Saprolegniomycetes</taxon>
        <taxon>Saprolegniales</taxon>
        <taxon>Saprolegniaceae</taxon>
        <taxon>Saprolegnia</taxon>
    </lineage>
</organism>
<protein>
    <submittedName>
        <fullName evidence="1">Uncharacterized protein</fullName>
    </submittedName>
</protein>